<dbReference type="EMBL" id="LWDX02024245">
    <property type="protein sequence ID" value="OEL31071.1"/>
    <property type="molecule type" value="Genomic_DNA"/>
</dbReference>
<evidence type="ECO:0000256" key="2">
    <source>
        <dbReference type="ARBA" id="ARBA00023015"/>
    </source>
</evidence>
<evidence type="ECO:0000256" key="3">
    <source>
        <dbReference type="ARBA" id="ARBA00023125"/>
    </source>
</evidence>
<evidence type="ECO:0000313" key="9">
    <source>
        <dbReference type="Proteomes" id="UP000095767"/>
    </source>
</evidence>
<keyword evidence="4" id="KW-0804">Transcription</keyword>
<dbReference type="InterPro" id="IPR015300">
    <property type="entry name" value="DNA-bd_pseudobarrel_sf"/>
</dbReference>
<dbReference type="Pfam" id="PF02362">
    <property type="entry name" value="B3"/>
    <property type="match status" value="1"/>
</dbReference>
<sequence length="299" mass="33699">MTVPIPTNAPDATGSWTGCANPPVPFPLGAPPFLSSAPPPCLLCSSHSIRLPKQIEMGKAQRKEMAEAVSYEEQRRRQVEANKRKLEELQLHHLSAAVREAAAKPSPAKKRKARVPRDAAAADAEPLRRSGRVANLPEKPKYREEVLDVGRKVRRTYGSGRKDLANRVYATDEERSHTISKAEELEDELGSRFPIFVKPMTQSHVTGGFWLVKQWMLSGLPTPFCRKYLPKRDETITLVDEEDDESDTLYLARKMGLSAGWRGFSIEHKLVDGDCLVFQLVERTKFKVSEIRFAYQECL</sequence>
<dbReference type="PROSITE" id="PS50863">
    <property type="entry name" value="B3"/>
    <property type="match status" value="1"/>
</dbReference>
<comment type="subcellular location">
    <subcellularLocation>
        <location evidence="1">Nucleus</location>
    </subcellularLocation>
</comment>
<accession>A0A1E5W153</accession>
<dbReference type="SMART" id="SM01019">
    <property type="entry name" value="B3"/>
    <property type="match status" value="1"/>
</dbReference>
<dbReference type="GO" id="GO:0003677">
    <property type="term" value="F:DNA binding"/>
    <property type="evidence" value="ECO:0007669"/>
    <property type="project" value="UniProtKB-KW"/>
</dbReference>
<name>A0A1E5W153_9POAL</name>
<dbReference type="CDD" id="cd10017">
    <property type="entry name" value="B3_DNA"/>
    <property type="match status" value="1"/>
</dbReference>
<dbReference type="Gene3D" id="2.40.330.10">
    <property type="entry name" value="DNA-binding pseudobarrel domain"/>
    <property type="match status" value="1"/>
</dbReference>
<keyword evidence="3" id="KW-0238">DNA-binding</keyword>
<dbReference type="AlphaFoldDB" id="A0A1E5W153"/>
<keyword evidence="5" id="KW-0539">Nucleus</keyword>
<evidence type="ECO:0000256" key="1">
    <source>
        <dbReference type="ARBA" id="ARBA00004123"/>
    </source>
</evidence>
<evidence type="ECO:0000256" key="4">
    <source>
        <dbReference type="ARBA" id="ARBA00023163"/>
    </source>
</evidence>
<reference evidence="8 9" key="1">
    <citation type="submission" date="2016-09" db="EMBL/GenBank/DDBJ databases">
        <title>The draft genome of Dichanthelium oligosanthes: A C3 panicoid grass species.</title>
        <authorList>
            <person name="Studer A.J."/>
            <person name="Schnable J.C."/>
            <person name="Brutnell T.P."/>
        </authorList>
    </citation>
    <scope>NUCLEOTIDE SEQUENCE [LARGE SCALE GENOMIC DNA]</scope>
    <source>
        <strain evidence="9">cv. Kellogg 1175</strain>
        <tissue evidence="8">Leaf</tissue>
    </source>
</reference>
<feature type="domain" description="TF-B3" evidence="7">
    <location>
        <begin position="220"/>
        <end position="294"/>
    </location>
</feature>
<keyword evidence="2" id="KW-0805">Transcription regulation</keyword>
<evidence type="ECO:0000313" key="8">
    <source>
        <dbReference type="EMBL" id="OEL31071.1"/>
    </source>
</evidence>
<keyword evidence="9" id="KW-1185">Reference proteome</keyword>
<dbReference type="Proteomes" id="UP000095767">
    <property type="component" value="Unassembled WGS sequence"/>
</dbReference>
<feature type="region of interest" description="Disordered" evidence="6">
    <location>
        <begin position="99"/>
        <end position="128"/>
    </location>
</feature>
<evidence type="ECO:0000256" key="6">
    <source>
        <dbReference type="SAM" id="MobiDB-lite"/>
    </source>
</evidence>
<protein>
    <submittedName>
        <fullName evidence="8">B3 domain-containing protein</fullName>
    </submittedName>
</protein>
<evidence type="ECO:0000256" key="5">
    <source>
        <dbReference type="ARBA" id="ARBA00023242"/>
    </source>
</evidence>
<dbReference type="InterPro" id="IPR044837">
    <property type="entry name" value="REM16-like"/>
</dbReference>
<dbReference type="PANTHER" id="PTHR31391">
    <property type="entry name" value="B3 DOMAIN-CONTAINING PROTEIN OS11G0197600-RELATED"/>
    <property type="match status" value="1"/>
</dbReference>
<proteinExistence type="predicted"/>
<gene>
    <name evidence="8" type="ORF">BAE44_0007910</name>
</gene>
<dbReference type="GO" id="GO:0005634">
    <property type="term" value="C:nucleus"/>
    <property type="evidence" value="ECO:0007669"/>
    <property type="project" value="UniProtKB-SubCell"/>
</dbReference>
<dbReference type="InterPro" id="IPR003340">
    <property type="entry name" value="B3_DNA-bd"/>
</dbReference>
<organism evidence="8 9">
    <name type="scientific">Dichanthelium oligosanthes</name>
    <dbReference type="NCBI Taxonomy" id="888268"/>
    <lineage>
        <taxon>Eukaryota</taxon>
        <taxon>Viridiplantae</taxon>
        <taxon>Streptophyta</taxon>
        <taxon>Embryophyta</taxon>
        <taxon>Tracheophyta</taxon>
        <taxon>Spermatophyta</taxon>
        <taxon>Magnoliopsida</taxon>
        <taxon>Liliopsida</taxon>
        <taxon>Poales</taxon>
        <taxon>Poaceae</taxon>
        <taxon>PACMAD clade</taxon>
        <taxon>Panicoideae</taxon>
        <taxon>Panicodae</taxon>
        <taxon>Paniceae</taxon>
        <taxon>Dichantheliinae</taxon>
        <taxon>Dichanthelium</taxon>
    </lineage>
</organism>
<evidence type="ECO:0000259" key="7">
    <source>
        <dbReference type="PROSITE" id="PS50863"/>
    </source>
</evidence>
<comment type="caution">
    <text evidence="8">The sequence shown here is derived from an EMBL/GenBank/DDBJ whole genome shotgun (WGS) entry which is preliminary data.</text>
</comment>
<dbReference type="STRING" id="888268.A0A1E5W153"/>
<dbReference type="OrthoDB" id="1909330at2759"/>
<dbReference type="PANTHER" id="PTHR31391:SF99">
    <property type="entry name" value="B3 DOMAIN-CONTAINING PROTEIN OS06G0194400"/>
    <property type="match status" value="1"/>
</dbReference>
<dbReference type="SUPFAM" id="SSF101936">
    <property type="entry name" value="DNA-binding pseudobarrel domain"/>
    <property type="match status" value="1"/>
</dbReference>